<name>A0A8B3D835_VIBHA</name>
<feature type="region of interest" description="Disordered" evidence="1">
    <location>
        <begin position="46"/>
        <end position="66"/>
    </location>
</feature>
<dbReference type="AlphaFoldDB" id="A0A8B3D835"/>
<evidence type="ECO:0000256" key="1">
    <source>
        <dbReference type="SAM" id="MobiDB-lite"/>
    </source>
</evidence>
<protein>
    <submittedName>
        <fullName evidence="2">Uncharacterized protein</fullName>
    </submittedName>
</protein>
<proteinExistence type="predicted"/>
<sequence length="66" mass="7580">MALIVGPKEKVGRDGGSFQEVELYAGTETVKYRYKKYCTIRDNEYAPPTSTSGRKWEQIFRTPDSE</sequence>
<evidence type="ECO:0000313" key="3">
    <source>
        <dbReference type="Proteomes" id="UP000253437"/>
    </source>
</evidence>
<reference evidence="2 3" key="1">
    <citation type="submission" date="2018-08" db="EMBL/GenBank/DDBJ databases">
        <title>Vibrio harveyi strains pathogenic to white snook Centropomus viridis Lockington (1877) and potential probiotic bacteria.</title>
        <authorList>
            <person name="Soto-Rodriguez S."/>
            <person name="Gomez-Gil B."/>
            <person name="Lozano-Olvera R."/>
        </authorList>
    </citation>
    <scope>NUCLEOTIDE SEQUENCE [LARGE SCALE GENOMIC DNA]</scope>
    <source>
        <strain evidence="2 3">CAIM 1508</strain>
    </source>
</reference>
<evidence type="ECO:0000313" key="2">
    <source>
        <dbReference type="EMBL" id="RIW00646.1"/>
    </source>
</evidence>
<dbReference type="Proteomes" id="UP000253437">
    <property type="component" value="Unassembled WGS sequence"/>
</dbReference>
<gene>
    <name evidence="2" type="ORF">DS957_027015</name>
</gene>
<dbReference type="EMBL" id="QOUW02000217">
    <property type="protein sequence ID" value="RIW00646.1"/>
    <property type="molecule type" value="Genomic_DNA"/>
</dbReference>
<dbReference type="RefSeq" id="WP_017191052.1">
    <property type="nucleotide sequence ID" value="NZ_BGNF01000031.1"/>
</dbReference>
<organism evidence="2 3">
    <name type="scientific">Vibrio harveyi</name>
    <name type="common">Beneckea harveyi</name>
    <dbReference type="NCBI Taxonomy" id="669"/>
    <lineage>
        <taxon>Bacteria</taxon>
        <taxon>Pseudomonadati</taxon>
        <taxon>Pseudomonadota</taxon>
        <taxon>Gammaproteobacteria</taxon>
        <taxon>Vibrionales</taxon>
        <taxon>Vibrionaceae</taxon>
        <taxon>Vibrio</taxon>
    </lineage>
</organism>
<feature type="compositionally biased region" description="Basic and acidic residues" evidence="1">
    <location>
        <begin position="54"/>
        <end position="66"/>
    </location>
</feature>
<accession>A0A8B3D835</accession>
<comment type="caution">
    <text evidence="2">The sequence shown here is derived from an EMBL/GenBank/DDBJ whole genome shotgun (WGS) entry which is preliminary data.</text>
</comment>